<comment type="caution">
    <text evidence="3">The sequence shown here is derived from an EMBL/GenBank/DDBJ whole genome shotgun (WGS) entry which is preliminary data.</text>
</comment>
<dbReference type="Pfam" id="PF11796">
    <property type="entry name" value="DUF3323"/>
    <property type="match status" value="1"/>
</dbReference>
<evidence type="ECO:0000313" key="4">
    <source>
        <dbReference type="Proteomes" id="UP001595969"/>
    </source>
</evidence>
<name>A0ABV9MW87_9ENTE</name>
<dbReference type="EMBL" id="JBHSGS010000034">
    <property type="protein sequence ID" value="MFC4719319.1"/>
    <property type="molecule type" value="Genomic_DNA"/>
</dbReference>
<evidence type="ECO:0000313" key="3">
    <source>
        <dbReference type="EMBL" id="MFC4719319.1"/>
    </source>
</evidence>
<dbReference type="SUPFAM" id="SSF56726">
    <property type="entry name" value="DNA topoisomerase IV, alpha subunit"/>
    <property type="match status" value="1"/>
</dbReference>
<feature type="domain" description="Conserved hypothetical protein CHP02679 N terminus" evidence="2">
    <location>
        <begin position="43"/>
        <end position="232"/>
    </location>
</feature>
<dbReference type="InterPro" id="IPR024465">
    <property type="entry name" value="DUF2399"/>
</dbReference>
<proteinExistence type="predicted"/>
<dbReference type="Proteomes" id="UP001595969">
    <property type="component" value="Unassembled WGS sequence"/>
</dbReference>
<dbReference type="Pfam" id="PF09664">
    <property type="entry name" value="DUF2399"/>
    <property type="match status" value="1"/>
</dbReference>
<evidence type="ECO:0000259" key="2">
    <source>
        <dbReference type="Pfam" id="PF11796"/>
    </source>
</evidence>
<dbReference type="InterPro" id="IPR036078">
    <property type="entry name" value="Spo11/TopoVI_A_sf"/>
</dbReference>
<evidence type="ECO:0000259" key="1">
    <source>
        <dbReference type="Pfam" id="PF09664"/>
    </source>
</evidence>
<sequence>MTNKTIFFKAPIFQSIGKELAHRYFLKGDFGQVIGVKTLTGDAEPLRSFLGYTDLAWSKKSRFSILEFTEALQDSAVAWTLEDFILFTTKQPLRLKSAVLAKAEHDFQVFKEKIRQIDPIFVEQLTDKQLRNWQEEKDVAAVFATVSKALQQLPKEYTRLPVFAYQQTGNSHAFDENEPAGLLLLQMLSPNETLEDETTTLLTNVERKNRVLDEAKLLKDDIHNDVAVYGLLAKNETVSAMWQGACLEQASWKIPLKEILRMQTIYPASGNQVLVVENSGVYSILLDELPEIPMICSSGQFTYAVWKILRKLTESNTQIYYVGDMDPEGLVMAQQLLQTFPKHAQTIAMDKTNFKIAKQKTQISDTRLKKLRLIKEPKLKEVANLIQETHEIALQEGFIEELIWQVLAVFGR</sequence>
<organism evidence="3 4">
    <name type="scientific">Enterococcus lemanii</name>
    <dbReference type="NCBI Taxonomy" id="1159752"/>
    <lineage>
        <taxon>Bacteria</taxon>
        <taxon>Bacillati</taxon>
        <taxon>Bacillota</taxon>
        <taxon>Bacilli</taxon>
        <taxon>Lactobacillales</taxon>
        <taxon>Enterococcaceae</taxon>
        <taxon>Enterococcus</taxon>
    </lineage>
</organism>
<feature type="domain" description="DUF2399" evidence="1">
    <location>
        <begin position="253"/>
        <end position="403"/>
    </location>
</feature>
<keyword evidence="4" id="KW-1185">Reference proteome</keyword>
<reference evidence="4" key="1">
    <citation type="journal article" date="2019" name="Int. J. Syst. Evol. Microbiol.">
        <title>The Global Catalogue of Microorganisms (GCM) 10K type strain sequencing project: providing services to taxonomists for standard genome sequencing and annotation.</title>
        <authorList>
            <consortium name="The Broad Institute Genomics Platform"/>
            <consortium name="The Broad Institute Genome Sequencing Center for Infectious Disease"/>
            <person name="Wu L."/>
            <person name="Ma J."/>
        </authorList>
    </citation>
    <scope>NUCLEOTIDE SEQUENCE [LARGE SCALE GENOMIC DNA]</scope>
    <source>
        <strain evidence="4">CGMCC 1.19032</strain>
    </source>
</reference>
<dbReference type="InterPro" id="IPR024466">
    <property type="entry name" value="CHP02679_N"/>
</dbReference>
<dbReference type="Gene3D" id="3.40.1360.10">
    <property type="match status" value="1"/>
</dbReference>
<dbReference type="RefSeq" id="WP_204654651.1">
    <property type="nucleotide sequence ID" value="NZ_JAFBFD010000034.1"/>
</dbReference>
<gene>
    <name evidence="3" type="ORF">ACFO5I_06205</name>
</gene>
<accession>A0ABV9MW87</accession>
<protein>
    <submittedName>
        <fullName evidence="3">TIGR02679 domain-containing protein</fullName>
    </submittedName>
</protein>